<evidence type="ECO:0000313" key="4">
    <source>
        <dbReference type="Proteomes" id="UP000243498"/>
    </source>
</evidence>
<feature type="region of interest" description="Disordered" evidence="1">
    <location>
        <begin position="323"/>
        <end position="393"/>
    </location>
</feature>
<feature type="transmembrane region" description="Helical" evidence="2">
    <location>
        <begin position="937"/>
        <end position="956"/>
    </location>
</feature>
<feature type="compositionally biased region" description="Basic and acidic residues" evidence="1">
    <location>
        <begin position="791"/>
        <end position="805"/>
    </location>
</feature>
<feature type="compositionally biased region" description="Polar residues" evidence="1">
    <location>
        <begin position="17"/>
        <end position="26"/>
    </location>
</feature>
<proteinExistence type="predicted"/>
<dbReference type="OrthoDB" id="3439820at2759"/>
<feature type="region of interest" description="Disordered" evidence="1">
    <location>
        <begin position="552"/>
        <end position="576"/>
    </location>
</feature>
<feature type="compositionally biased region" description="Polar residues" evidence="1">
    <location>
        <begin position="365"/>
        <end position="376"/>
    </location>
</feature>
<dbReference type="OMA" id="WGHWISR"/>
<feature type="transmembrane region" description="Helical" evidence="2">
    <location>
        <begin position="977"/>
        <end position="997"/>
    </location>
</feature>
<dbReference type="EMBL" id="AZHC01000011">
    <property type="protein sequence ID" value="OAA43589.1"/>
    <property type="molecule type" value="Genomic_DNA"/>
</dbReference>
<feature type="region of interest" description="Disordered" evidence="1">
    <location>
        <begin position="782"/>
        <end position="822"/>
    </location>
</feature>
<reference evidence="3 4" key="1">
    <citation type="journal article" date="2016" name="Genome Biol. Evol.">
        <title>Divergent and convergent evolution of fungal pathogenicity.</title>
        <authorList>
            <person name="Shang Y."/>
            <person name="Xiao G."/>
            <person name="Zheng P."/>
            <person name="Cen K."/>
            <person name="Zhan S."/>
            <person name="Wang C."/>
        </authorList>
    </citation>
    <scope>NUCLEOTIDE SEQUENCE [LARGE SCALE GENOMIC DNA]</scope>
    <source>
        <strain evidence="3 4">RCEF 4871</strain>
    </source>
</reference>
<keyword evidence="2" id="KW-0472">Membrane</keyword>
<evidence type="ECO:0000256" key="2">
    <source>
        <dbReference type="SAM" id="Phobius"/>
    </source>
</evidence>
<organism evidence="3 4">
    <name type="scientific">Metarhizium rileyi (strain RCEF 4871)</name>
    <name type="common">Nomuraea rileyi</name>
    <dbReference type="NCBI Taxonomy" id="1649241"/>
    <lineage>
        <taxon>Eukaryota</taxon>
        <taxon>Fungi</taxon>
        <taxon>Dikarya</taxon>
        <taxon>Ascomycota</taxon>
        <taxon>Pezizomycotina</taxon>
        <taxon>Sordariomycetes</taxon>
        <taxon>Hypocreomycetidae</taxon>
        <taxon>Hypocreales</taxon>
        <taxon>Clavicipitaceae</taxon>
        <taxon>Metarhizium</taxon>
    </lineage>
</organism>
<feature type="compositionally biased region" description="Basic and acidic residues" evidence="1">
    <location>
        <begin position="138"/>
        <end position="151"/>
    </location>
</feature>
<feature type="compositionally biased region" description="Basic and acidic residues" evidence="1">
    <location>
        <begin position="448"/>
        <end position="457"/>
    </location>
</feature>
<feature type="region of interest" description="Disordered" evidence="1">
    <location>
        <begin position="485"/>
        <end position="506"/>
    </location>
</feature>
<sequence>MSPFLPPHTSLPVSITLAQGHTQSKPATRRRSSADTGRSSSIRTWVKSILPSHRPERRGTLRRRGYWEQQELTHLNQHEPNRTVMSGRSRRSATVGSGYITEWNMARELSDPGRAVHDCADIEVPGADRKWSWAPGDDTARRRTDVSHNESKQGPLRVDQKRATDASIGCSRPQSQCSADLQSIEAKKESRRLRRNLKESGDYLGVQGYNPETGRLDVVTPTDSDRSSLSQETQRKLLVLRNTLRDARHSYKSTKEKSEEEAKKILLKNGKETLRRLDQERTAVKDISKTVKWKRHTRQWSSAQEPDLSPIAQSTIGAAENPHLDREPQKQDSQLEQPDPVPSLIDIGKFSKHPFPASPPHSDQLAGQSPDSTATVVRTPHRQSLADPAEVGSSARELFENGISFDSFDEPVPANDLETKLMREEMTDKRLLENGPQPTSARISNDCRSTHTSDARKPLTPVNEKAEPKKQGTFLDIRCMRQEDPRGTAETDSLVTQTNRGTKPSIYPQKLLSHNIVGLQNHYQQEGRGTSLIDDRKRGQKPQLCSIEITQQELRKGQPGDIMPTQKKDMSVTGPRKRLMRHWGHWISRRKVSRNFRPSLGDTAHWQELHPSPATPAVVSLGKTPQIPDRWEKDLTSRLGLEICALKSELKTQLNAAPMARQATGTGVNEQPQPPATAGTNEGTIKGSLEAEDRGNITAKGLNNKQSVPVNYASTPITTTTGYDQGYSQEGSRANMKRRIVSFASLRLERQLSGMVSSLPLSARSDHNLGGIVTKPLQNSLLSEGQSNHGIETDSTSKERHIQKDQRRKRNTGPVRKTASVTDTEVVVSKQISLEGASNASRGLKKLAVHEVVSVPEAAPRHTSVCETKAVNIQAKPDAVVRERAQAVAQKQEYANQGPGSFPDSNVGHTGGDGCQNSFSGNRTKSADISSMATLEYAGVVGCHFFAFFLVYWEIVGPVFNSRSEYWGRHKRHESTLADCFALALALPGAILAVMGLV</sequence>
<keyword evidence="2" id="KW-0812">Transmembrane</keyword>
<accession>A0A167EAK9</accession>
<feature type="region of interest" description="Disordered" evidence="1">
    <location>
        <begin position="432"/>
        <end position="468"/>
    </location>
</feature>
<feature type="region of interest" description="Disordered" evidence="1">
    <location>
        <begin position="129"/>
        <end position="176"/>
    </location>
</feature>
<dbReference type="AlphaFoldDB" id="A0A167EAK9"/>
<feature type="region of interest" description="Disordered" evidence="1">
    <location>
        <begin position="291"/>
        <end position="311"/>
    </location>
</feature>
<keyword evidence="4" id="KW-1185">Reference proteome</keyword>
<protein>
    <submittedName>
        <fullName evidence="3">Uncharacterized protein</fullName>
    </submittedName>
</protein>
<evidence type="ECO:0000313" key="3">
    <source>
        <dbReference type="EMBL" id="OAA43589.1"/>
    </source>
</evidence>
<gene>
    <name evidence="3" type="ORF">NOR_04164</name>
</gene>
<feature type="compositionally biased region" description="Polar residues" evidence="1">
    <location>
        <begin position="490"/>
        <end position="502"/>
    </location>
</feature>
<name>A0A167EAK9_METRR</name>
<feature type="region of interest" description="Disordered" evidence="1">
    <location>
        <begin position="892"/>
        <end position="919"/>
    </location>
</feature>
<feature type="compositionally biased region" description="Polar residues" evidence="1">
    <location>
        <begin position="436"/>
        <end position="447"/>
    </location>
</feature>
<feature type="compositionally biased region" description="Polar residues" evidence="1">
    <location>
        <begin position="894"/>
        <end position="908"/>
    </location>
</feature>
<dbReference type="Proteomes" id="UP000243498">
    <property type="component" value="Unassembled WGS sequence"/>
</dbReference>
<feature type="region of interest" description="Disordered" evidence="1">
    <location>
        <begin position="663"/>
        <end position="683"/>
    </location>
</feature>
<comment type="caution">
    <text evidence="3">The sequence shown here is derived from an EMBL/GenBank/DDBJ whole genome shotgun (WGS) entry which is preliminary data.</text>
</comment>
<evidence type="ECO:0000256" key="1">
    <source>
        <dbReference type="SAM" id="MobiDB-lite"/>
    </source>
</evidence>
<dbReference type="STRING" id="1081105.A0A167EAK9"/>
<keyword evidence="2" id="KW-1133">Transmembrane helix</keyword>
<feature type="region of interest" description="Disordered" evidence="1">
    <location>
        <begin position="198"/>
        <end position="231"/>
    </location>
</feature>
<feature type="region of interest" description="Disordered" evidence="1">
    <location>
        <begin position="17"/>
        <end position="40"/>
    </location>
</feature>